<dbReference type="Gene3D" id="3.40.50.2000">
    <property type="entry name" value="Glycogen Phosphorylase B"/>
    <property type="match status" value="2"/>
</dbReference>
<protein>
    <submittedName>
        <fullName evidence="3">Glycosyltransferase</fullName>
    </submittedName>
</protein>
<dbReference type="GO" id="GO:0016757">
    <property type="term" value="F:glycosyltransferase activity"/>
    <property type="evidence" value="ECO:0007669"/>
    <property type="project" value="InterPro"/>
</dbReference>
<evidence type="ECO:0000259" key="2">
    <source>
        <dbReference type="Pfam" id="PF13439"/>
    </source>
</evidence>
<feature type="domain" description="Glycosyltransferase subfamily 4-like N-terminal" evidence="2">
    <location>
        <begin position="13"/>
        <end position="219"/>
    </location>
</feature>
<evidence type="ECO:0000313" key="4">
    <source>
        <dbReference type="Proteomes" id="UP000278983"/>
    </source>
</evidence>
<organism evidence="3 4">
    <name type="scientific">Prevotella koreensis</name>
    <dbReference type="NCBI Taxonomy" id="2490854"/>
    <lineage>
        <taxon>Bacteria</taxon>
        <taxon>Pseudomonadati</taxon>
        <taxon>Bacteroidota</taxon>
        <taxon>Bacteroidia</taxon>
        <taxon>Bacteroidales</taxon>
        <taxon>Prevotellaceae</taxon>
        <taxon>Prevotella</taxon>
    </lineage>
</organism>
<dbReference type="Proteomes" id="UP000278983">
    <property type="component" value="Unassembled WGS sequence"/>
</dbReference>
<accession>A0A432LKC9</accession>
<dbReference type="OrthoDB" id="9768685at2"/>
<dbReference type="SUPFAM" id="SSF53756">
    <property type="entry name" value="UDP-Glycosyltransferase/glycogen phosphorylase"/>
    <property type="match status" value="1"/>
</dbReference>
<reference evidence="3 4" key="1">
    <citation type="submission" date="2018-12" db="EMBL/GenBank/DDBJ databases">
        <title>Genome sequencing of Prevotella sp. KCOM 3155 (= JS262).</title>
        <authorList>
            <person name="Kook J.-K."/>
            <person name="Park S.-N."/>
            <person name="Lim Y.K."/>
        </authorList>
    </citation>
    <scope>NUCLEOTIDE SEQUENCE [LARGE SCALE GENOMIC DNA]</scope>
    <source>
        <strain evidence="3 4">KCOM 3155</strain>
    </source>
</reference>
<evidence type="ECO:0000313" key="3">
    <source>
        <dbReference type="EMBL" id="RUL59266.1"/>
    </source>
</evidence>
<dbReference type="RefSeq" id="WP_126678427.1">
    <property type="nucleotide sequence ID" value="NZ_RYYU01000001.1"/>
</dbReference>
<keyword evidence="4" id="KW-1185">Reference proteome</keyword>
<dbReference type="AlphaFoldDB" id="A0A432LKC9"/>
<dbReference type="InterPro" id="IPR028098">
    <property type="entry name" value="Glyco_trans_4-like_N"/>
</dbReference>
<dbReference type="Pfam" id="PF00534">
    <property type="entry name" value="Glycos_transf_1"/>
    <property type="match status" value="1"/>
</dbReference>
<dbReference type="Pfam" id="PF13439">
    <property type="entry name" value="Glyco_transf_4"/>
    <property type="match status" value="1"/>
</dbReference>
<comment type="caution">
    <text evidence="3">The sequence shown here is derived from an EMBL/GenBank/DDBJ whole genome shotgun (WGS) entry which is preliminary data.</text>
</comment>
<sequence length="414" mass="47612">MKILIVNTSDVSGGASVAARRLVEALNNNGVEARMLVRERLSDCSFVTLMPGKWQQKWNFLWERLRIFTSNLFSRKNLFTVSIANTGQDITCTKEFRDADIIHLHWINQGMLSLRNVEKILHSGKPVVWTMHDMWQLTAICHYAHECDRFTAQCGKCPFLRFKHETDLSRKVFLMKQKMLSGATVRFVAVSTWLHREAQRSSLLGGRDISVVPNVLSLSRFRLFPRDESRRILGISHKYVVMFGAARIDNDIKGFRFLREAFQYIIDKGLLPKEDLCLMLFGGIKDDSLLHDFPVHYLYNGYVKGDDTLSMMYSAANCVVSSSLYETFGQTLIEALACGCLPVTFDNSGQTDIVRHRENGYLARWKDPKSLAEGITWAALDGVTDRMELRRDVMERYSERVVARQYMDIYKSMK</sequence>
<dbReference type="PANTHER" id="PTHR12526:SF637">
    <property type="entry name" value="GLYCOSYLTRANSFERASE EPSF-RELATED"/>
    <property type="match status" value="1"/>
</dbReference>
<proteinExistence type="predicted"/>
<evidence type="ECO:0000259" key="1">
    <source>
        <dbReference type="Pfam" id="PF00534"/>
    </source>
</evidence>
<dbReference type="EMBL" id="RYYU01000001">
    <property type="protein sequence ID" value="RUL59266.1"/>
    <property type="molecule type" value="Genomic_DNA"/>
</dbReference>
<name>A0A432LKC9_9BACT</name>
<keyword evidence="3" id="KW-0808">Transferase</keyword>
<gene>
    <name evidence="3" type="ORF">EHV08_05525</name>
</gene>
<dbReference type="PANTHER" id="PTHR12526">
    <property type="entry name" value="GLYCOSYLTRANSFERASE"/>
    <property type="match status" value="1"/>
</dbReference>
<dbReference type="InterPro" id="IPR001296">
    <property type="entry name" value="Glyco_trans_1"/>
</dbReference>
<feature type="domain" description="Glycosyl transferase family 1" evidence="1">
    <location>
        <begin position="226"/>
        <end position="391"/>
    </location>
</feature>